<evidence type="ECO:0000313" key="9">
    <source>
        <dbReference type="EMBL" id="SFE48521.1"/>
    </source>
</evidence>
<comment type="similarity">
    <text evidence="3">Belongs to the UbiH/COQ6 family.</text>
</comment>
<keyword evidence="4" id="KW-0285">Flavoprotein</keyword>
<keyword evidence="5" id="KW-0274">FAD</keyword>
<reference evidence="10" key="1">
    <citation type="submission" date="2016-10" db="EMBL/GenBank/DDBJ databases">
        <authorList>
            <person name="Varghese N."/>
            <person name="Submissions S."/>
        </authorList>
    </citation>
    <scope>NUCLEOTIDE SEQUENCE [LARGE SCALE GENOMIC DNA]</scope>
    <source>
        <strain evidence="10">DSM 27981</strain>
    </source>
</reference>
<dbReference type="Gene3D" id="3.50.50.60">
    <property type="entry name" value="FAD/NAD(P)-binding domain"/>
    <property type="match status" value="2"/>
</dbReference>
<dbReference type="EMBL" id="FONX01000002">
    <property type="protein sequence ID" value="SFE48521.1"/>
    <property type="molecule type" value="Genomic_DNA"/>
</dbReference>
<dbReference type="UniPathway" id="UPA00232"/>
<dbReference type="InterPro" id="IPR051205">
    <property type="entry name" value="UbiH/COQ6_monooxygenase"/>
</dbReference>
<dbReference type="InterPro" id="IPR010971">
    <property type="entry name" value="UbiH/COQ6"/>
</dbReference>
<gene>
    <name evidence="9" type="ORF">SAMN04489711_102283</name>
</gene>
<dbReference type="InterPro" id="IPR036188">
    <property type="entry name" value="FAD/NAD-bd_sf"/>
</dbReference>
<keyword evidence="9" id="KW-0830">Ubiquinone</keyword>
<dbReference type="GO" id="GO:0004497">
    <property type="term" value="F:monooxygenase activity"/>
    <property type="evidence" value="ECO:0007669"/>
    <property type="project" value="UniProtKB-KW"/>
</dbReference>
<evidence type="ECO:0000313" key="10">
    <source>
        <dbReference type="Proteomes" id="UP000199119"/>
    </source>
</evidence>
<comment type="pathway">
    <text evidence="2">Cofactor biosynthesis; ubiquinone biosynthesis.</text>
</comment>
<dbReference type="PRINTS" id="PR00420">
    <property type="entry name" value="RNGMNOXGNASE"/>
</dbReference>
<dbReference type="STRING" id="1177982.SAMN04489711_102283"/>
<evidence type="ECO:0000256" key="1">
    <source>
        <dbReference type="ARBA" id="ARBA00001974"/>
    </source>
</evidence>
<dbReference type="PANTHER" id="PTHR43876">
    <property type="entry name" value="UBIQUINONE BIOSYNTHESIS MONOOXYGENASE COQ6, MITOCHONDRIAL"/>
    <property type="match status" value="1"/>
</dbReference>
<dbReference type="NCBIfam" id="NF006593">
    <property type="entry name" value="PRK09126.1"/>
    <property type="match status" value="1"/>
</dbReference>
<keyword evidence="7" id="KW-0503">Monooxygenase</keyword>
<sequence>MPAPALPRPHGHDADADVLIVGAGPAGLSLAAALGQAGLRATVVERQDEAALADPAPDGREIALTHPSGDLLRRLGSWQRLAAHEIGRIARAQVHDGPLGRHAPLEVAPAAGSGAGHLGWIVPNHALRRSAWQAARATPGVTLVCGAQVDRVAALPTQAEVDFTRAGSAPGTPATRLTAPLVVAADSRFSSARRQLGIAAQMTDFGRSVIVCRMRHAAPHGGVAHECFGYARTLAVLPLPDDPADGAPQCSVVVTAGAAEAAALMALDAQAFAAEVQAQFGHRLGAMRLVGERHAYPLVAVYAQRFAGTRCALLGDAAVGMHPVTAHGYNLGLAGVETLAHTLAEARRRGEDIGAAGVLARYASAHHRRALPIYQGTNAIVRLYADARPLPRLLRRWVLEGARRLPPLQAAIAGQLTGRTAAAG</sequence>
<dbReference type="Pfam" id="PF01494">
    <property type="entry name" value="FAD_binding_3"/>
    <property type="match status" value="1"/>
</dbReference>
<dbReference type="SUPFAM" id="SSF51905">
    <property type="entry name" value="FAD/NAD(P)-binding domain"/>
    <property type="match status" value="1"/>
</dbReference>
<accession>A0A1I2AX30</accession>
<comment type="cofactor">
    <cofactor evidence="1">
        <name>FAD</name>
        <dbReference type="ChEBI" id="CHEBI:57692"/>
    </cofactor>
</comment>
<feature type="domain" description="FAD-binding" evidence="8">
    <location>
        <begin position="15"/>
        <end position="365"/>
    </location>
</feature>
<dbReference type="AlphaFoldDB" id="A0A1I2AX30"/>
<name>A0A1I2AX30_9BURK</name>
<dbReference type="InterPro" id="IPR002938">
    <property type="entry name" value="FAD-bd"/>
</dbReference>
<evidence type="ECO:0000256" key="7">
    <source>
        <dbReference type="ARBA" id="ARBA00023033"/>
    </source>
</evidence>
<dbReference type="GO" id="GO:0071949">
    <property type="term" value="F:FAD binding"/>
    <property type="evidence" value="ECO:0007669"/>
    <property type="project" value="InterPro"/>
</dbReference>
<keyword evidence="10" id="KW-1185">Reference proteome</keyword>
<proteinExistence type="inferred from homology"/>
<dbReference type="Proteomes" id="UP000199119">
    <property type="component" value="Unassembled WGS sequence"/>
</dbReference>
<evidence type="ECO:0000256" key="5">
    <source>
        <dbReference type="ARBA" id="ARBA00022827"/>
    </source>
</evidence>
<evidence type="ECO:0000259" key="8">
    <source>
        <dbReference type="Pfam" id="PF01494"/>
    </source>
</evidence>
<dbReference type="GO" id="GO:0006744">
    <property type="term" value="P:ubiquinone biosynthetic process"/>
    <property type="evidence" value="ECO:0007669"/>
    <property type="project" value="UniProtKB-UniPathway"/>
</dbReference>
<dbReference type="NCBIfam" id="TIGR01988">
    <property type="entry name" value="Ubi-OHases"/>
    <property type="match status" value="1"/>
</dbReference>
<evidence type="ECO:0000256" key="3">
    <source>
        <dbReference type="ARBA" id="ARBA00005349"/>
    </source>
</evidence>
<organism evidence="9 10">
    <name type="scientific">Paracidovorax wautersii</name>
    <dbReference type="NCBI Taxonomy" id="1177982"/>
    <lineage>
        <taxon>Bacteria</taxon>
        <taxon>Pseudomonadati</taxon>
        <taxon>Pseudomonadota</taxon>
        <taxon>Betaproteobacteria</taxon>
        <taxon>Burkholderiales</taxon>
        <taxon>Comamonadaceae</taxon>
        <taxon>Paracidovorax</taxon>
    </lineage>
</organism>
<dbReference type="PANTHER" id="PTHR43876:SF25">
    <property type="entry name" value="MONOOXYGENASE NMA2164"/>
    <property type="match status" value="1"/>
</dbReference>
<evidence type="ECO:0000256" key="4">
    <source>
        <dbReference type="ARBA" id="ARBA00022630"/>
    </source>
</evidence>
<protein>
    <submittedName>
        <fullName evidence="9">Ubiquinone biosynthesis hydroxylase, UbiH/UbiF/VisC/COQ6 family</fullName>
    </submittedName>
</protein>
<dbReference type="RefSeq" id="WP_092937833.1">
    <property type="nucleotide sequence ID" value="NZ_FONX01000002.1"/>
</dbReference>
<evidence type="ECO:0000256" key="6">
    <source>
        <dbReference type="ARBA" id="ARBA00023002"/>
    </source>
</evidence>
<keyword evidence="6" id="KW-0560">Oxidoreductase</keyword>
<dbReference type="GO" id="GO:0016705">
    <property type="term" value="F:oxidoreductase activity, acting on paired donors, with incorporation or reduction of molecular oxygen"/>
    <property type="evidence" value="ECO:0007669"/>
    <property type="project" value="InterPro"/>
</dbReference>
<evidence type="ECO:0000256" key="2">
    <source>
        <dbReference type="ARBA" id="ARBA00004749"/>
    </source>
</evidence>
<dbReference type="OrthoDB" id="9769565at2"/>